<evidence type="ECO:0000313" key="1">
    <source>
        <dbReference type="EMBL" id="GAI88780.1"/>
    </source>
</evidence>
<sequence length="105" mass="10669">MPEEERRISPAVAIVGAGLGLGVLGVLALAALARAAPPEEPEPGLANLYGKVTDADTGAGISGVLVTVDGLQTYTDAAGDYSFADLNTGSYGIRAEKEGYQMVSE</sequence>
<gene>
    <name evidence="1" type="ORF">S12H4_37910</name>
</gene>
<comment type="caution">
    <text evidence="1">The sequence shown here is derived from an EMBL/GenBank/DDBJ whole genome shotgun (WGS) entry which is preliminary data.</text>
</comment>
<feature type="non-terminal residue" evidence="1">
    <location>
        <position position="105"/>
    </location>
</feature>
<evidence type="ECO:0008006" key="2">
    <source>
        <dbReference type="Google" id="ProtNLM"/>
    </source>
</evidence>
<dbReference type="EMBL" id="BARW01022767">
    <property type="protein sequence ID" value="GAI88780.1"/>
    <property type="molecule type" value="Genomic_DNA"/>
</dbReference>
<dbReference type="Pfam" id="PF13620">
    <property type="entry name" value="CarboxypepD_reg"/>
    <property type="match status" value="1"/>
</dbReference>
<reference evidence="1" key="1">
    <citation type="journal article" date="2014" name="Front. Microbiol.">
        <title>High frequency of phylogenetically diverse reductive dehalogenase-homologous genes in deep subseafloor sedimentary metagenomes.</title>
        <authorList>
            <person name="Kawai M."/>
            <person name="Futagami T."/>
            <person name="Toyoda A."/>
            <person name="Takaki Y."/>
            <person name="Nishi S."/>
            <person name="Hori S."/>
            <person name="Arai W."/>
            <person name="Tsubouchi T."/>
            <person name="Morono Y."/>
            <person name="Uchiyama I."/>
            <person name="Ito T."/>
            <person name="Fujiyama A."/>
            <person name="Inagaki F."/>
            <person name="Takami H."/>
        </authorList>
    </citation>
    <scope>NUCLEOTIDE SEQUENCE</scope>
    <source>
        <strain evidence="1">Expedition CK06-06</strain>
    </source>
</reference>
<organism evidence="1">
    <name type="scientific">marine sediment metagenome</name>
    <dbReference type="NCBI Taxonomy" id="412755"/>
    <lineage>
        <taxon>unclassified sequences</taxon>
        <taxon>metagenomes</taxon>
        <taxon>ecological metagenomes</taxon>
    </lineage>
</organism>
<dbReference type="Gene3D" id="2.60.40.1120">
    <property type="entry name" value="Carboxypeptidase-like, regulatory domain"/>
    <property type="match status" value="1"/>
</dbReference>
<dbReference type="SUPFAM" id="SSF49452">
    <property type="entry name" value="Starch-binding domain-like"/>
    <property type="match status" value="1"/>
</dbReference>
<name>X1TMH8_9ZZZZ</name>
<proteinExistence type="predicted"/>
<dbReference type="AlphaFoldDB" id="X1TMH8"/>
<dbReference type="GO" id="GO:0030246">
    <property type="term" value="F:carbohydrate binding"/>
    <property type="evidence" value="ECO:0007669"/>
    <property type="project" value="InterPro"/>
</dbReference>
<dbReference type="InterPro" id="IPR013784">
    <property type="entry name" value="Carb-bd-like_fold"/>
</dbReference>
<protein>
    <recommendedName>
        <fullName evidence="2">Carboxypeptidase regulatory-like domain-containing protein</fullName>
    </recommendedName>
</protein>
<accession>X1TMH8</accession>